<gene>
    <name evidence="1" type="ORF">RF007C_06945</name>
</gene>
<dbReference type="InterPro" id="IPR003749">
    <property type="entry name" value="ThiS/MoaD-like"/>
</dbReference>
<dbReference type="Gene3D" id="3.10.20.30">
    <property type="match status" value="1"/>
</dbReference>
<dbReference type="Pfam" id="PF02597">
    <property type="entry name" value="ThiS"/>
    <property type="match status" value="1"/>
</dbReference>
<evidence type="ECO:0008006" key="3">
    <source>
        <dbReference type="Google" id="ProtNLM"/>
    </source>
</evidence>
<protein>
    <recommendedName>
        <fullName evidence="3">Sulfur carrier protein ThiS</fullName>
    </recommendedName>
</protein>
<dbReference type="NCBIfam" id="TIGR01683">
    <property type="entry name" value="thiS"/>
    <property type="match status" value="1"/>
</dbReference>
<evidence type="ECO:0000313" key="2">
    <source>
        <dbReference type="Proteomes" id="UP000019365"/>
    </source>
</evidence>
<dbReference type="InterPro" id="IPR010035">
    <property type="entry name" value="Thi_S"/>
</dbReference>
<name>W7UYD0_RUMFL</name>
<dbReference type="PANTHER" id="PTHR34472">
    <property type="entry name" value="SULFUR CARRIER PROTEIN THIS"/>
    <property type="match status" value="1"/>
</dbReference>
<dbReference type="EMBL" id="ATAX01000025">
    <property type="protein sequence ID" value="EWM53417.1"/>
    <property type="molecule type" value="Genomic_DNA"/>
</dbReference>
<sequence>MVKVNGELCEKDGKTVTELLADMETDGQRVAVEINEVIVPKAEYDKTVLKDGDHVEVVRFVGGG</sequence>
<comment type="caution">
    <text evidence="1">The sequence shown here is derived from an EMBL/GenBank/DDBJ whole genome shotgun (WGS) entry which is preliminary data.</text>
</comment>
<dbReference type="CDD" id="cd00565">
    <property type="entry name" value="Ubl_ThiS"/>
    <property type="match status" value="1"/>
</dbReference>
<dbReference type="OrthoDB" id="9798559at2"/>
<reference evidence="1 2" key="1">
    <citation type="journal article" date="2014" name="PLoS ONE">
        <title>Rumen cellulosomics: divergent fiber-degrading strategies revealed by comparative genome-wide analysis of six ruminococcal strains.</title>
        <authorList>
            <person name="Dassa B."/>
            <person name="Borovok I."/>
            <person name="Ruimy-Israeli V."/>
            <person name="Lamed R."/>
            <person name="Flint H.J."/>
            <person name="Duncan S.H."/>
            <person name="Henrissat B."/>
            <person name="Coutinho P."/>
            <person name="Morrison M."/>
            <person name="Mosoni P."/>
            <person name="Yeoman C.J."/>
            <person name="White B.A."/>
            <person name="Bayer E.A."/>
        </authorList>
    </citation>
    <scope>NUCLEOTIDE SEQUENCE [LARGE SCALE GENOMIC DNA]</scope>
    <source>
        <strain evidence="1 2">007c</strain>
    </source>
</reference>
<dbReference type="PATRIC" id="fig|1341157.4.peg.1821"/>
<dbReference type="AlphaFoldDB" id="W7UYD0"/>
<dbReference type="InterPro" id="IPR016155">
    <property type="entry name" value="Mopterin_synth/thiamin_S_b"/>
</dbReference>
<keyword evidence="2" id="KW-1185">Reference proteome</keyword>
<dbReference type="SUPFAM" id="SSF54285">
    <property type="entry name" value="MoaD/ThiS"/>
    <property type="match status" value="1"/>
</dbReference>
<organism evidence="1 2">
    <name type="scientific">Ruminococcus flavefaciens 007c</name>
    <dbReference type="NCBI Taxonomy" id="1341157"/>
    <lineage>
        <taxon>Bacteria</taxon>
        <taxon>Bacillati</taxon>
        <taxon>Bacillota</taxon>
        <taxon>Clostridia</taxon>
        <taxon>Eubacteriales</taxon>
        <taxon>Oscillospiraceae</taxon>
        <taxon>Ruminococcus</taxon>
    </lineage>
</organism>
<dbReference type="Proteomes" id="UP000019365">
    <property type="component" value="Unassembled WGS sequence"/>
</dbReference>
<dbReference type="RefSeq" id="WP_037299261.1">
    <property type="nucleotide sequence ID" value="NZ_ATAX01000025.1"/>
</dbReference>
<dbReference type="eggNOG" id="COG2104">
    <property type="taxonomic scope" value="Bacteria"/>
</dbReference>
<dbReference type="InterPro" id="IPR012675">
    <property type="entry name" value="Beta-grasp_dom_sf"/>
</dbReference>
<proteinExistence type="predicted"/>
<accession>W7UYD0</accession>
<dbReference type="PANTHER" id="PTHR34472:SF1">
    <property type="entry name" value="SULFUR CARRIER PROTEIN THIS"/>
    <property type="match status" value="1"/>
</dbReference>
<evidence type="ECO:0000313" key="1">
    <source>
        <dbReference type="EMBL" id="EWM53417.1"/>
    </source>
</evidence>